<dbReference type="InterPro" id="IPR050678">
    <property type="entry name" value="DNA_Partitioning_ATPase"/>
</dbReference>
<dbReference type="RefSeq" id="WP_369343223.1">
    <property type="nucleotide sequence ID" value="NZ_CP129676.1"/>
</dbReference>
<reference evidence="2" key="1">
    <citation type="submission" date="2023-07" db="EMBL/GenBank/DDBJ databases">
        <title>Bifidobacterium aquikefiriaerophilum sp. nov. and Bifidobacterium eccum sp. nov., isolated from water kefir.</title>
        <authorList>
            <person name="Breselge S."/>
            <person name="Bellassi P."/>
            <person name="Barcenilla C."/>
            <person name="Alvarez-Ordonez A."/>
            <person name="Morelli L."/>
            <person name="Cotter P.D."/>
        </authorList>
    </citation>
    <scope>NUCLEOTIDE SEQUENCE</scope>
    <source>
        <strain evidence="2">WK048_4_13</strain>
        <plasmid evidence="2">unnamed1</plasmid>
    </source>
</reference>
<sequence>MAHFITFANTKGGAAKTTSALMFAGILTSRGEKVEVRDTDPSGGATDWKKMAQKNGTPLPFNVHSANMKEVDEPPVSDADWVLIDTPPLQAEIIQAAISAADLVIITTQPSKLDVTRALETAEAVDKPMTILVTRVDDRTVEWRQCEKRIKDAGLSRLDSYIKARESVKRAIGTNAIPADSGYKEAVDEVMAAFRQ</sequence>
<proteinExistence type="predicted"/>
<dbReference type="PANTHER" id="PTHR13696">
    <property type="entry name" value="P-LOOP CONTAINING NUCLEOSIDE TRIPHOSPHATE HYDROLASE"/>
    <property type="match status" value="1"/>
</dbReference>
<dbReference type="CDD" id="cd02042">
    <property type="entry name" value="ParAB_family"/>
    <property type="match status" value="1"/>
</dbReference>
<organism evidence="2">
    <name type="scientific">Bifidobacterium fermentum</name>
    <dbReference type="NCBI Taxonomy" id="3059035"/>
    <lineage>
        <taxon>Bacteria</taxon>
        <taxon>Bacillati</taxon>
        <taxon>Actinomycetota</taxon>
        <taxon>Actinomycetes</taxon>
        <taxon>Bifidobacteriales</taxon>
        <taxon>Bifidobacteriaceae</taxon>
        <taxon>Bifidobacterium</taxon>
    </lineage>
</organism>
<dbReference type="AlphaFoldDB" id="A0AB39UET3"/>
<geneLocation type="plasmid" evidence="2">
    <name>unnamed1</name>
</geneLocation>
<name>A0AB39UET3_9BIFI</name>
<dbReference type="InterPro" id="IPR002586">
    <property type="entry name" value="CobQ/CobB/MinD/ParA_Nub-bd_dom"/>
</dbReference>
<keyword evidence="2" id="KW-0614">Plasmid</keyword>
<evidence type="ECO:0000259" key="1">
    <source>
        <dbReference type="Pfam" id="PF01656"/>
    </source>
</evidence>
<dbReference type="EMBL" id="CP129676">
    <property type="protein sequence ID" value="XDS47693.1"/>
    <property type="molecule type" value="Genomic_DNA"/>
</dbReference>
<dbReference type="PIRSF" id="PIRSF009320">
    <property type="entry name" value="Nuc_binding_HP_1000"/>
    <property type="match status" value="1"/>
</dbReference>
<gene>
    <name evidence="2" type="ORF">QN217_11045</name>
</gene>
<protein>
    <submittedName>
        <fullName evidence="2">ParA family protein</fullName>
    </submittedName>
</protein>
<dbReference type="Gene3D" id="3.40.50.300">
    <property type="entry name" value="P-loop containing nucleotide triphosphate hydrolases"/>
    <property type="match status" value="1"/>
</dbReference>
<dbReference type="InterPro" id="IPR027417">
    <property type="entry name" value="P-loop_NTPase"/>
</dbReference>
<feature type="domain" description="CobQ/CobB/MinD/ParA nucleotide binding" evidence="1">
    <location>
        <begin position="5"/>
        <end position="175"/>
    </location>
</feature>
<accession>A0AB39UET3</accession>
<evidence type="ECO:0000313" key="2">
    <source>
        <dbReference type="EMBL" id="XDS47693.1"/>
    </source>
</evidence>
<dbReference type="SUPFAM" id="SSF52540">
    <property type="entry name" value="P-loop containing nucleoside triphosphate hydrolases"/>
    <property type="match status" value="1"/>
</dbReference>
<dbReference type="Pfam" id="PF01656">
    <property type="entry name" value="CbiA"/>
    <property type="match status" value="1"/>
</dbReference>
<dbReference type="PANTHER" id="PTHR13696:SF96">
    <property type="entry name" value="COBQ_COBB_MIND_PARA NUCLEOTIDE BINDING DOMAIN-CONTAINING PROTEIN"/>
    <property type="match status" value="1"/>
</dbReference>